<evidence type="ECO:0000256" key="6">
    <source>
        <dbReference type="ARBA" id="ARBA00022984"/>
    </source>
</evidence>
<sequence>MAAVPAGVSLANSPRHNRLSRCLSTSQGRANSVVKFRALQLRLNAVAAESSTGLCVVLAGGGSGGHIFPALAIADEIRNVRPDARLVFLGTSTGMERNVIPSAGYDFVPVPKVRLSRPFLSPLNLLFPFRLLHSVAASTAILSRLRPQVVVGTGAYVSAPVCFAAIISGIKLVIQEQNCFPGISNRALAPYAEKIFLAFNACIKYFPKEKCVVCGNPRRLSGGKGDEVCKKEAVLHFFPKSDDLAMDERAHVVLVLGGSTGANALNHAFMEFCYEMLMEHKNSFIIWQTGEEWFEEVKRSHKAYPRLLIIPFLEEMELAYTAADLVVTRAGAMTCTEILTTGKPSILIPSPTATDDHQTKNAYAMADLAGSIVLTEDELNSSGLQTAINSVLGDDKLMEEMSDKARRAARPHAASYIAESILSLLD</sequence>
<dbReference type="Proteomes" id="UP000639772">
    <property type="component" value="Unassembled WGS sequence"/>
</dbReference>
<dbReference type="AlphaFoldDB" id="A0A835P9E1"/>
<evidence type="ECO:0000313" key="15">
    <source>
        <dbReference type="Proteomes" id="UP000639772"/>
    </source>
</evidence>
<evidence type="ECO:0000256" key="2">
    <source>
        <dbReference type="ARBA" id="ARBA00022618"/>
    </source>
</evidence>
<evidence type="ECO:0000256" key="3">
    <source>
        <dbReference type="ARBA" id="ARBA00022676"/>
    </source>
</evidence>
<keyword evidence="5" id="KW-0133">Cell shape</keyword>
<keyword evidence="1" id="KW-1003">Cell membrane</keyword>
<keyword evidence="3" id="KW-0328">Glycosyltransferase</keyword>
<dbReference type="InterPro" id="IPR007235">
    <property type="entry name" value="Glyco_trans_28_C"/>
</dbReference>
<dbReference type="SUPFAM" id="SSF53756">
    <property type="entry name" value="UDP-Glycosyltransferase/glycogen phosphorylase"/>
    <property type="match status" value="1"/>
</dbReference>
<gene>
    <name evidence="13" type="ORF">HPP92_017197</name>
    <name evidence="12" type="ORF">HPP92_027314</name>
</gene>
<keyword evidence="4" id="KW-0808">Transferase</keyword>
<keyword evidence="8" id="KW-0131">Cell cycle</keyword>
<dbReference type="NCBIfam" id="TIGR01133">
    <property type="entry name" value="murG"/>
    <property type="match status" value="1"/>
</dbReference>
<evidence type="ECO:0000256" key="7">
    <source>
        <dbReference type="ARBA" id="ARBA00023136"/>
    </source>
</evidence>
<dbReference type="OrthoDB" id="20273at2759"/>
<dbReference type="Pfam" id="PF04101">
    <property type="entry name" value="Glyco_tran_28_C"/>
    <property type="match status" value="1"/>
</dbReference>
<dbReference type="PANTHER" id="PTHR21015">
    <property type="entry name" value="UDP-N-ACETYLGLUCOSAMINE--N-ACETYLMURAMYL-(PENTAPEPTIDE) PYROPHOSPHORYL-UNDECAPRENOL N-ACETYLGLUCOSAMINE TRANSFERASE 1"/>
    <property type="match status" value="1"/>
</dbReference>
<keyword evidence="6" id="KW-0573">Peptidoglycan synthesis</keyword>
<evidence type="ECO:0000256" key="4">
    <source>
        <dbReference type="ARBA" id="ARBA00022679"/>
    </source>
</evidence>
<dbReference type="GO" id="GO:0005975">
    <property type="term" value="P:carbohydrate metabolic process"/>
    <property type="evidence" value="ECO:0007669"/>
    <property type="project" value="InterPro"/>
</dbReference>
<dbReference type="CDD" id="cd03785">
    <property type="entry name" value="GT28_MurG"/>
    <property type="match status" value="1"/>
</dbReference>
<evidence type="ECO:0000313" key="14">
    <source>
        <dbReference type="Proteomes" id="UP000636800"/>
    </source>
</evidence>
<name>A0A835P9E1_VANPL</name>
<evidence type="ECO:0000256" key="5">
    <source>
        <dbReference type="ARBA" id="ARBA00022960"/>
    </source>
</evidence>
<dbReference type="Pfam" id="PF03033">
    <property type="entry name" value="Glyco_transf_28"/>
    <property type="match status" value="1"/>
</dbReference>
<feature type="domain" description="Glycosyltransferase family 28 N-terminal" evidence="10">
    <location>
        <begin position="56"/>
        <end position="196"/>
    </location>
</feature>
<reference evidence="14 15" key="1">
    <citation type="journal article" date="2020" name="Nat. Food">
        <title>A phased Vanilla planifolia genome enables genetic improvement of flavour and production.</title>
        <authorList>
            <person name="Hasing T."/>
            <person name="Tang H."/>
            <person name="Brym M."/>
            <person name="Khazi F."/>
            <person name="Huang T."/>
            <person name="Chambers A.H."/>
        </authorList>
    </citation>
    <scope>NUCLEOTIDE SEQUENCE [LARGE SCALE GENOMIC DNA]</scope>
    <source>
        <tissue evidence="12">Leaf</tissue>
    </source>
</reference>
<dbReference type="InterPro" id="IPR004276">
    <property type="entry name" value="GlycoTrans_28_N"/>
</dbReference>
<dbReference type="GO" id="GO:0071555">
    <property type="term" value="P:cell wall organization"/>
    <property type="evidence" value="ECO:0007669"/>
    <property type="project" value="UniProtKB-KW"/>
</dbReference>
<keyword evidence="2" id="KW-0132">Cell division</keyword>
<dbReference type="Proteomes" id="UP000636800">
    <property type="component" value="Unassembled WGS sequence"/>
</dbReference>
<dbReference type="PANTHER" id="PTHR21015:SF22">
    <property type="entry name" value="GLYCOSYLTRANSFERASE"/>
    <property type="match status" value="1"/>
</dbReference>
<dbReference type="Gene3D" id="3.40.50.2000">
    <property type="entry name" value="Glycogen Phosphorylase B"/>
    <property type="match status" value="2"/>
</dbReference>
<protein>
    <recommendedName>
        <fullName evidence="16">Undecaprenyldiphospho-muramoylpentapeptide beta-N-acetylglucosaminyltransferase</fullName>
    </recommendedName>
</protein>
<evidence type="ECO:0000313" key="12">
    <source>
        <dbReference type="EMBL" id="KAG0449451.1"/>
    </source>
</evidence>
<dbReference type="EMBL" id="JADCNL010000008">
    <property type="protein sequence ID" value="KAG0470497.1"/>
    <property type="molecule type" value="Genomic_DNA"/>
</dbReference>
<accession>A0A835P9E1</accession>
<evidence type="ECO:0000259" key="11">
    <source>
        <dbReference type="Pfam" id="PF04101"/>
    </source>
</evidence>
<evidence type="ECO:0000256" key="8">
    <source>
        <dbReference type="ARBA" id="ARBA00023306"/>
    </source>
</evidence>
<dbReference type="GO" id="GO:0008360">
    <property type="term" value="P:regulation of cell shape"/>
    <property type="evidence" value="ECO:0007669"/>
    <property type="project" value="UniProtKB-KW"/>
</dbReference>
<comment type="caution">
    <text evidence="12">The sequence shown here is derived from an EMBL/GenBank/DDBJ whole genome shotgun (WGS) entry which is preliminary data.</text>
</comment>
<proteinExistence type="inferred from homology"/>
<keyword evidence="9" id="KW-0961">Cell wall biogenesis/degradation</keyword>
<dbReference type="GO" id="GO:0050511">
    <property type="term" value="F:undecaprenyldiphospho-muramoylpentapeptide beta-N-acetylglucosaminyltransferase activity"/>
    <property type="evidence" value="ECO:0007669"/>
    <property type="project" value="InterPro"/>
</dbReference>
<evidence type="ECO:0000256" key="9">
    <source>
        <dbReference type="ARBA" id="ARBA00023316"/>
    </source>
</evidence>
<dbReference type="HAMAP" id="MF_00033">
    <property type="entry name" value="MurG"/>
    <property type="match status" value="1"/>
</dbReference>
<evidence type="ECO:0000256" key="1">
    <source>
        <dbReference type="ARBA" id="ARBA00022475"/>
    </source>
</evidence>
<keyword evidence="14" id="KW-1185">Reference proteome</keyword>
<dbReference type="GO" id="GO:0051301">
    <property type="term" value="P:cell division"/>
    <property type="evidence" value="ECO:0007669"/>
    <property type="project" value="UniProtKB-KW"/>
</dbReference>
<feature type="domain" description="Glycosyl transferase family 28 C-terminal" evidence="11">
    <location>
        <begin position="252"/>
        <end position="410"/>
    </location>
</feature>
<dbReference type="EMBL" id="JADCNM010000185">
    <property type="protein sequence ID" value="KAG0449451.1"/>
    <property type="molecule type" value="Genomic_DNA"/>
</dbReference>
<dbReference type="InterPro" id="IPR006009">
    <property type="entry name" value="GlcNAc_MurG"/>
</dbReference>
<evidence type="ECO:0000313" key="13">
    <source>
        <dbReference type="EMBL" id="KAG0470497.1"/>
    </source>
</evidence>
<keyword evidence="7" id="KW-0472">Membrane</keyword>
<evidence type="ECO:0000259" key="10">
    <source>
        <dbReference type="Pfam" id="PF03033"/>
    </source>
</evidence>
<evidence type="ECO:0008006" key="16">
    <source>
        <dbReference type="Google" id="ProtNLM"/>
    </source>
</evidence>
<organism evidence="12 15">
    <name type="scientific">Vanilla planifolia</name>
    <name type="common">Vanilla</name>
    <dbReference type="NCBI Taxonomy" id="51239"/>
    <lineage>
        <taxon>Eukaryota</taxon>
        <taxon>Viridiplantae</taxon>
        <taxon>Streptophyta</taxon>
        <taxon>Embryophyta</taxon>
        <taxon>Tracheophyta</taxon>
        <taxon>Spermatophyta</taxon>
        <taxon>Magnoliopsida</taxon>
        <taxon>Liliopsida</taxon>
        <taxon>Asparagales</taxon>
        <taxon>Orchidaceae</taxon>
        <taxon>Vanilloideae</taxon>
        <taxon>Vanilleae</taxon>
        <taxon>Vanilla</taxon>
    </lineage>
</organism>